<sequence length="261" mass="29976">MSLTYTNNYSGPTPPPRDIHLTTKPEEYDINYVFEVKELKSDKVELRPVIPSLHAQIIFDSYSKSPEVLRYLGFAPFKDLGDCLIWIENTCRRAPDQLMHAIFTQPLNTPLGTKVDSKNYVFAGLIGMIAANYQAMIAEPGYIMILPEFHRTHVQTHATGLLMHRILDHPSKGGLGLRRCQWITTTLNKPSQNAALRLGYKFEGILRCMRVLPPGKEGARDGRQDVRQADSKVRDDWYASVTWYEWEESVREHVDKLMNRQ</sequence>
<proteinExistence type="predicted"/>
<protein>
    <recommendedName>
        <fullName evidence="2">N-acetyltransferase domain-containing protein</fullName>
    </recommendedName>
</protein>
<accession>A0AAX4JVA3</accession>
<dbReference type="Pfam" id="PF13302">
    <property type="entry name" value="Acetyltransf_3"/>
    <property type="match status" value="1"/>
</dbReference>
<feature type="domain" description="N-acetyltransferase" evidence="2">
    <location>
        <begin position="44"/>
        <end position="201"/>
    </location>
</feature>
<evidence type="ECO:0000259" key="2">
    <source>
        <dbReference type="Pfam" id="PF13302"/>
    </source>
</evidence>
<evidence type="ECO:0000256" key="1">
    <source>
        <dbReference type="SAM" id="MobiDB-lite"/>
    </source>
</evidence>
<organism evidence="3 4">
    <name type="scientific">Kwoniella dendrophila CBS 6074</name>
    <dbReference type="NCBI Taxonomy" id="1295534"/>
    <lineage>
        <taxon>Eukaryota</taxon>
        <taxon>Fungi</taxon>
        <taxon>Dikarya</taxon>
        <taxon>Basidiomycota</taxon>
        <taxon>Agaricomycotina</taxon>
        <taxon>Tremellomycetes</taxon>
        <taxon>Tremellales</taxon>
        <taxon>Cryptococcaceae</taxon>
        <taxon>Kwoniella</taxon>
    </lineage>
</organism>
<dbReference type="AlphaFoldDB" id="A0AAX4JVA3"/>
<dbReference type="InterPro" id="IPR051908">
    <property type="entry name" value="Ribosomal_N-acetyltransferase"/>
</dbReference>
<feature type="compositionally biased region" description="Polar residues" evidence="1">
    <location>
        <begin position="1"/>
        <end position="11"/>
    </location>
</feature>
<dbReference type="SUPFAM" id="SSF55729">
    <property type="entry name" value="Acyl-CoA N-acyltransferases (Nat)"/>
    <property type="match status" value="1"/>
</dbReference>
<dbReference type="Gene3D" id="3.40.630.30">
    <property type="match status" value="1"/>
</dbReference>
<evidence type="ECO:0000313" key="3">
    <source>
        <dbReference type="EMBL" id="WWC88497.1"/>
    </source>
</evidence>
<keyword evidence="4" id="KW-1185">Reference proteome</keyword>
<dbReference type="GO" id="GO:1990189">
    <property type="term" value="F:protein N-terminal-serine acetyltransferase activity"/>
    <property type="evidence" value="ECO:0007669"/>
    <property type="project" value="TreeGrafter"/>
</dbReference>
<dbReference type="InterPro" id="IPR016181">
    <property type="entry name" value="Acyl_CoA_acyltransferase"/>
</dbReference>
<dbReference type="GO" id="GO:0008999">
    <property type="term" value="F:protein-N-terminal-alanine acetyltransferase activity"/>
    <property type="evidence" value="ECO:0007669"/>
    <property type="project" value="TreeGrafter"/>
</dbReference>
<dbReference type="RefSeq" id="XP_066075260.1">
    <property type="nucleotide sequence ID" value="XM_066219163.1"/>
</dbReference>
<feature type="region of interest" description="Disordered" evidence="1">
    <location>
        <begin position="1"/>
        <end position="21"/>
    </location>
</feature>
<dbReference type="PANTHER" id="PTHR43441:SF5">
    <property type="entry name" value="FAMILY ACETYLTRANSFERASE, PUTATIVE-RELATED"/>
    <property type="match status" value="1"/>
</dbReference>
<dbReference type="Proteomes" id="UP001355207">
    <property type="component" value="Chromosome 4"/>
</dbReference>
<evidence type="ECO:0000313" key="4">
    <source>
        <dbReference type="Proteomes" id="UP001355207"/>
    </source>
</evidence>
<gene>
    <name evidence="3" type="ORF">L201_003408</name>
</gene>
<name>A0AAX4JVA3_9TREE</name>
<dbReference type="EMBL" id="CP144101">
    <property type="protein sequence ID" value="WWC88497.1"/>
    <property type="molecule type" value="Genomic_DNA"/>
</dbReference>
<dbReference type="PANTHER" id="PTHR43441">
    <property type="entry name" value="RIBOSOMAL-PROTEIN-SERINE ACETYLTRANSFERASE"/>
    <property type="match status" value="1"/>
</dbReference>
<reference evidence="3 4" key="1">
    <citation type="submission" date="2024-01" db="EMBL/GenBank/DDBJ databases">
        <title>Comparative genomics of Cryptococcus and Kwoniella reveals pathogenesis evolution and contrasting modes of karyotype evolution via chromosome fusion or intercentromeric recombination.</title>
        <authorList>
            <person name="Coelho M.A."/>
            <person name="David-Palma M."/>
            <person name="Shea T."/>
            <person name="Bowers K."/>
            <person name="McGinley-Smith S."/>
            <person name="Mohammad A.W."/>
            <person name="Gnirke A."/>
            <person name="Yurkov A.M."/>
            <person name="Nowrousian M."/>
            <person name="Sun S."/>
            <person name="Cuomo C.A."/>
            <person name="Heitman J."/>
        </authorList>
    </citation>
    <scope>NUCLEOTIDE SEQUENCE [LARGE SCALE GENOMIC DNA]</scope>
    <source>
        <strain evidence="3 4">CBS 6074</strain>
    </source>
</reference>
<dbReference type="GeneID" id="91094078"/>
<dbReference type="InterPro" id="IPR000182">
    <property type="entry name" value="GNAT_dom"/>
</dbReference>